<dbReference type="SMART" id="SM00271">
    <property type="entry name" value="DnaJ"/>
    <property type="match status" value="1"/>
</dbReference>
<dbReference type="PANTHER" id="PTHR44145">
    <property type="entry name" value="DNAJ HOMOLOG SUBFAMILY A MEMBER 3, MITOCHONDRIAL"/>
    <property type="match status" value="1"/>
</dbReference>
<evidence type="ECO:0000259" key="3">
    <source>
        <dbReference type="PROSITE" id="PS50076"/>
    </source>
</evidence>
<keyword evidence="5" id="KW-1185">Reference proteome</keyword>
<dbReference type="EMBL" id="JAFJZO010000030">
    <property type="protein sequence ID" value="KAG5498615.1"/>
    <property type="molecule type" value="Genomic_DNA"/>
</dbReference>
<dbReference type="PRINTS" id="PR00625">
    <property type="entry name" value="JDOMAIN"/>
</dbReference>
<accession>A0A836I863</accession>
<feature type="region of interest" description="Disordered" evidence="2">
    <location>
        <begin position="221"/>
        <end position="260"/>
    </location>
</feature>
<dbReference type="PANTHER" id="PTHR44145:SF3">
    <property type="entry name" value="DNAJ HOMOLOG SUBFAMILY A MEMBER 3, MITOCHONDRIAL"/>
    <property type="match status" value="1"/>
</dbReference>
<dbReference type="AlphaFoldDB" id="A0A836I863"/>
<feature type="region of interest" description="Disordered" evidence="2">
    <location>
        <begin position="121"/>
        <end position="189"/>
    </location>
</feature>
<dbReference type="OrthoDB" id="445556at2759"/>
<dbReference type="SUPFAM" id="SSF46565">
    <property type="entry name" value="Chaperone J-domain"/>
    <property type="match status" value="1"/>
</dbReference>
<dbReference type="GeneID" id="94289002"/>
<evidence type="ECO:0000313" key="5">
    <source>
        <dbReference type="Proteomes" id="UP000674318"/>
    </source>
</evidence>
<feature type="region of interest" description="Disordered" evidence="2">
    <location>
        <begin position="327"/>
        <end position="357"/>
    </location>
</feature>
<dbReference type="Pfam" id="PF00226">
    <property type="entry name" value="DnaJ"/>
    <property type="match status" value="1"/>
</dbReference>
<gene>
    <name evidence="4" type="ORF">JKF63_02901</name>
</gene>
<dbReference type="InterPro" id="IPR036869">
    <property type="entry name" value="J_dom_sf"/>
</dbReference>
<dbReference type="CDD" id="cd06257">
    <property type="entry name" value="DnaJ"/>
    <property type="match status" value="1"/>
</dbReference>
<dbReference type="InterPro" id="IPR001623">
    <property type="entry name" value="DnaJ_domain"/>
</dbReference>
<proteinExistence type="predicted"/>
<dbReference type="Proteomes" id="UP000674318">
    <property type="component" value="Unassembled WGS sequence"/>
</dbReference>
<evidence type="ECO:0000256" key="2">
    <source>
        <dbReference type="SAM" id="MobiDB-lite"/>
    </source>
</evidence>
<feature type="compositionally biased region" description="Low complexity" evidence="2">
    <location>
        <begin position="144"/>
        <end position="158"/>
    </location>
</feature>
<dbReference type="KEGG" id="phet:94289002"/>
<dbReference type="Gene3D" id="1.10.287.110">
    <property type="entry name" value="DnaJ domain"/>
    <property type="match status" value="1"/>
</dbReference>
<feature type="compositionally biased region" description="Low complexity" evidence="2">
    <location>
        <begin position="165"/>
        <end position="178"/>
    </location>
</feature>
<organism evidence="4 5">
    <name type="scientific">Porcisia hertigi</name>
    <dbReference type="NCBI Taxonomy" id="2761500"/>
    <lineage>
        <taxon>Eukaryota</taxon>
        <taxon>Discoba</taxon>
        <taxon>Euglenozoa</taxon>
        <taxon>Kinetoplastea</taxon>
        <taxon>Metakinetoplastina</taxon>
        <taxon>Trypanosomatida</taxon>
        <taxon>Trypanosomatidae</taxon>
        <taxon>Leishmaniinae</taxon>
        <taxon>Porcisia</taxon>
    </lineage>
</organism>
<feature type="compositionally biased region" description="Polar residues" evidence="2">
    <location>
        <begin position="340"/>
        <end position="355"/>
    </location>
</feature>
<feature type="compositionally biased region" description="Basic residues" evidence="2">
    <location>
        <begin position="179"/>
        <end position="188"/>
    </location>
</feature>
<name>A0A836I863_9TRYP</name>
<dbReference type="RefSeq" id="XP_067755369.1">
    <property type="nucleotide sequence ID" value="XM_067898925.1"/>
</dbReference>
<reference evidence="4 5" key="1">
    <citation type="submission" date="2021-02" db="EMBL/GenBank/DDBJ databases">
        <title>Porcisia hertigi Genome sequencing and assembly.</title>
        <authorList>
            <person name="Almutairi H."/>
            <person name="Gatherer D."/>
        </authorList>
    </citation>
    <scope>NUCLEOTIDE SEQUENCE [LARGE SCALE GENOMIC DNA]</scope>
    <source>
        <strain evidence="4 5">C119</strain>
    </source>
</reference>
<feature type="domain" description="J" evidence="3">
    <location>
        <begin position="66"/>
        <end position="133"/>
    </location>
</feature>
<keyword evidence="1" id="KW-0143">Chaperone</keyword>
<feature type="compositionally biased region" description="Basic and acidic residues" evidence="2">
    <location>
        <begin position="122"/>
        <end position="132"/>
    </location>
</feature>
<protein>
    <recommendedName>
        <fullName evidence="3">J domain-containing protein</fullName>
    </recommendedName>
</protein>
<feature type="compositionally biased region" description="Low complexity" evidence="2">
    <location>
        <begin position="240"/>
        <end position="259"/>
    </location>
</feature>
<evidence type="ECO:0000313" key="4">
    <source>
        <dbReference type="EMBL" id="KAG5498615.1"/>
    </source>
</evidence>
<sequence length="408" mass="45052">MRCARALSTGRRFVAPRLPAYVTTFSSVYLSLICDDGAAFQISRRCSSASAHGSRSSATASASKLNYYSHLGVDTDATLQEVKTAYRQLALRYHPDVAREENKAHAEMLFRRVSEAYEVLSDPERRRAHDTELGIQTRRKQQPSAAGASRAQSFSASARMRKDTASTTSSTSSAAQQQQHRRRYRKPFVRGDANRVFADAFDGKTLDEILFDAQRRRRQEKAASAAAARRRDTSCSSEHAASNASPKSSSPSSSIPEESVALDRDARLRHIMETSAESFAQQAQRQYGHGIIRHIRASATSLPRGPAAPPEAYMPFRPFVGMPIPPGVQTPPEPKLGKVLSSQEATVDGSSTPDSHGTAWYEIPKQFHTHQHADGTPQSRVASLTKATKYIQGMPHNMGQLYSYHRPY</sequence>
<dbReference type="PROSITE" id="PS50076">
    <property type="entry name" value="DNAJ_2"/>
    <property type="match status" value="1"/>
</dbReference>
<dbReference type="InterPro" id="IPR051938">
    <property type="entry name" value="Apopto_cytoskel_mod"/>
</dbReference>
<evidence type="ECO:0000256" key="1">
    <source>
        <dbReference type="ARBA" id="ARBA00023186"/>
    </source>
</evidence>
<comment type="caution">
    <text evidence="4">The sequence shown here is derived from an EMBL/GenBank/DDBJ whole genome shotgun (WGS) entry which is preliminary data.</text>
</comment>